<reference evidence="3" key="1">
    <citation type="journal article" date="2017" name="PLoS ONE">
        <title>The Agassiz's desert tortoise genome provides a resource for the conservation of a threatened species.</title>
        <authorList>
            <person name="Tollis M."/>
            <person name="DeNardo D.F."/>
            <person name="Cornelius J.A."/>
            <person name="Dolby G.A."/>
            <person name="Edwards T."/>
            <person name="Henen B.T."/>
            <person name="Karl A.E."/>
            <person name="Murphy R.W."/>
            <person name="Kusumi K."/>
        </authorList>
    </citation>
    <scope>NUCLEOTIDE SEQUENCE [LARGE SCALE GENOMIC DNA]</scope>
</reference>
<evidence type="ECO:0000313" key="2">
    <source>
        <dbReference type="Ensembl" id="ENSGAGP00000009550.1"/>
    </source>
</evidence>
<feature type="region of interest" description="Disordered" evidence="1">
    <location>
        <begin position="88"/>
        <end position="119"/>
    </location>
</feature>
<dbReference type="Ensembl" id="ENSGAGT00000010978.1">
    <property type="protein sequence ID" value="ENSGAGP00000009550.1"/>
    <property type="gene ID" value="ENSGAGG00000007551.1"/>
</dbReference>
<name>A0A452H4G2_9SAUR</name>
<dbReference type="PANTHER" id="PTHR33332">
    <property type="entry name" value="REVERSE TRANSCRIPTASE DOMAIN-CONTAINING PROTEIN"/>
    <property type="match status" value="1"/>
</dbReference>
<reference evidence="2" key="2">
    <citation type="submission" date="2025-08" db="UniProtKB">
        <authorList>
            <consortium name="Ensembl"/>
        </authorList>
    </citation>
    <scope>IDENTIFICATION</scope>
</reference>
<dbReference type="Proteomes" id="UP000291020">
    <property type="component" value="Unassembled WGS sequence"/>
</dbReference>
<accession>A0A452H4G2</accession>
<proteinExistence type="predicted"/>
<protein>
    <submittedName>
        <fullName evidence="2">Uncharacterized protein</fullName>
    </submittedName>
</protein>
<evidence type="ECO:0000256" key="1">
    <source>
        <dbReference type="SAM" id="MobiDB-lite"/>
    </source>
</evidence>
<sequence length="136" mass="15159">MGSKLVVIIQERDLGVTVDSSLKTSTQCAAAVKKVNRRLGIMKKRIDNKIENIILHLYKSIVCPHLEYCMQMWSPHLKKDILELEKVQKRETAGDGEQQGRGQGKHPGAGAQGPGRRVPWARCVPQPRAIDCPPLI</sequence>
<dbReference type="AlphaFoldDB" id="A0A452H4G2"/>
<reference evidence="2" key="3">
    <citation type="submission" date="2025-09" db="UniProtKB">
        <authorList>
            <consortium name="Ensembl"/>
        </authorList>
    </citation>
    <scope>IDENTIFICATION</scope>
</reference>
<dbReference type="STRING" id="38772.ENSGAGP00000009550"/>
<feature type="compositionally biased region" description="Gly residues" evidence="1">
    <location>
        <begin position="97"/>
        <end position="113"/>
    </location>
</feature>
<keyword evidence="3" id="KW-1185">Reference proteome</keyword>
<evidence type="ECO:0000313" key="3">
    <source>
        <dbReference type="Proteomes" id="UP000291020"/>
    </source>
</evidence>
<organism evidence="2 3">
    <name type="scientific">Gopherus agassizii</name>
    <name type="common">Agassiz's desert tortoise</name>
    <dbReference type="NCBI Taxonomy" id="38772"/>
    <lineage>
        <taxon>Eukaryota</taxon>
        <taxon>Metazoa</taxon>
        <taxon>Chordata</taxon>
        <taxon>Craniata</taxon>
        <taxon>Vertebrata</taxon>
        <taxon>Euteleostomi</taxon>
        <taxon>Archelosauria</taxon>
        <taxon>Testudinata</taxon>
        <taxon>Testudines</taxon>
        <taxon>Cryptodira</taxon>
        <taxon>Durocryptodira</taxon>
        <taxon>Testudinoidea</taxon>
        <taxon>Testudinidae</taxon>
        <taxon>Gopherus</taxon>
    </lineage>
</organism>